<dbReference type="PANTHER" id="PTHR33048">
    <property type="entry name" value="PTH11-LIKE INTEGRAL MEMBRANE PROTEIN (AFU_ORTHOLOGUE AFUA_5G11245)"/>
    <property type="match status" value="1"/>
</dbReference>
<keyword evidence="10" id="KW-1185">Reference proteome</keyword>
<evidence type="ECO:0000259" key="8">
    <source>
        <dbReference type="Pfam" id="PF20684"/>
    </source>
</evidence>
<evidence type="ECO:0000256" key="4">
    <source>
        <dbReference type="ARBA" id="ARBA00023136"/>
    </source>
</evidence>
<name>A0AA39ZU22_9PEZI</name>
<evidence type="ECO:0000256" key="3">
    <source>
        <dbReference type="ARBA" id="ARBA00022989"/>
    </source>
</evidence>
<keyword evidence="3 7" id="KW-1133">Transmembrane helix</keyword>
<protein>
    <recommendedName>
        <fullName evidence="8">Rhodopsin domain-containing protein</fullName>
    </recommendedName>
</protein>
<feature type="transmembrane region" description="Helical" evidence="7">
    <location>
        <begin position="150"/>
        <end position="171"/>
    </location>
</feature>
<evidence type="ECO:0000256" key="5">
    <source>
        <dbReference type="ARBA" id="ARBA00038359"/>
    </source>
</evidence>
<dbReference type="InterPro" id="IPR052337">
    <property type="entry name" value="SAT4-like"/>
</dbReference>
<feature type="transmembrane region" description="Helical" evidence="7">
    <location>
        <begin position="71"/>
        <end position="94"/>
    </location>
</feature>
<dbReference type="PANTHER" id="PTHR33048:SF47">
    <property type="entry name" value="INTEGRAL MEMBRANE PROTEIN-RELATED"/>
    <property type="match status" value="1"/>
</dbReference>
<feature type="domain" description="Rhodopsin" evidence="8">
    <location>
        <begin position="11"/>
        <end position="248"/>
    </location>
</feature>
<keyword evidence="2 7" id="KW-0812">Transmembrane</keyword>
<feature type="region of interest" description="Disordered" evidence="6">
    <location>
        <begin position="261"/>
        <end position="286"/>
    </location>
</feature>
<dbReference type="Proteomes" id="UP001172101">
    <property type="component" value="Unassembled WGS sequence"/>
</dbReference>
<feature type="transmembrane region" description="Helical" evidence="7">
    <location>
        <begin position="106"/>
        <end position="135"/>
    </location>
</feature>
<accession>A0AA39ZU22</accession>
<dbReference type="RefSeq" id="XP_060290541.1">
    <property type="nucleotide sequence ID" value="XM_060447793.1"/>
</dbReference>
<keyword evidence="4 7" id="KW-0472">Membrane</keyword>
<evidence type="ECO:0000256" key="2">
    <source>
        <dbReference type="ARBA" id="ARBA00022692"/>
    </source>
</evidence>
<organism evidence="9 10">
    <name type="scientific">Lasiosphaeria miniovina</name>
    <dbReference type="NCBI Taxonomy" id="1954250"/>
    <lineage>
        <taxon>Eukaryota</taxon>
        <taxon>Fungi</taxon>
        <taxon>Dikarya</taxon>
        <taxon>Ascomycota</taxon>
        <taxon>Pezizomycotina</taxon>
        <taxon>Sordariomycetes</taxon>
        <taxon>Sordariomycetidae</taxon>
        <taxon>Sordariales</taxon>
        <taxon>Lasiosphaeriaceae</taxon>
        <taxon>Lasiosphaeria</taxon>
    </lineage>
</organism>
<proteinExistence type="inferred from homology"/>
<dbReference type="InterPro" id="IPR049326">
    <property type="entry name" value="Rhodopsin_dom_fungi"/>
</dbReference>
<dbReference type="GeneID" id="85331063"/>
<sequence>MFFLAGVAVALRLYTRGIILRVLGWEDWCICLALVFSGGNTIGMCLQATTALGRHIWTLTKEEMSFFLKEVYFTILVYNLGLAFVKLSILLLYIRLFAAVYLQRTIYIVLGTVAIVSTWAIGSSAFFCIPVAAFWDPQVTGTCLRKEPRWYAGAALNIFTDIIILALPLFIFRSLRMHMRQKIGLYFVFALGFFVCIVSMLRFSSLVVAAKTTDPTGDNPGVAKWSTIEINTAIICACLVTLKPLISRFFPKLLGSDHPGGDDGRHGNTDVRSPPPTVGGGSNWRLRRTSVSNYPTLVGTSSTDGTLHD</sequence>
<evidence type="ECO:0000256" key="1">
    <source>
        <dbReference type="ARBA" id="ARBA00004141"/>
    </source>
</evidence>
<comment type="similarity">
    <text evidence="5">Belongs to the SAT4 family.</text>
</comment>
<feature type="transmembrane region" description="Helical" evidence="7">
    <location>
        <begin position="183"/>
        <end position="203"/>
    </location>
</feature>
<dbReference type="Pfam" id="PF20684">
    <property type="entry name" value="Fung_rhodopsin"/>
    <property type="match status" value="1"/>
</dbReference>
<evidence type="ECO:0000256" key="6">
    <source>
        <dbReference type="SAM" id="MobiDB-lite"/>
    </source>
</evidence>
<dbReference type="AlphaFoldDB" id="A0AA39ZU22"/>
<dbReference type="EMBL" id="JAUIRO010000008">
    <property type="protein sequence ID" value="KAK0703682.1"/>
    <property type="molecule type" value="Genomic_DNA"/>
</dbReference>
<comment type="subcellular location">
    <subcellularLocation>
        <location evidence="1">Membrane</location>
        <topology evidence="1">Multi-pass membrane protein</topology>
    </subcellularLocation>
</comment>
<gene>
    <name evidence="9" type="ORF">B0T26DRAFT_864637</name>
</gene>
<reference evidence="9" key="1">
    <citation type="submission" date="2023-06" db="EMBL/GenBank/DDBJ databases">
        <title>Genome-scale phylogeny and comparative genomics of the fungal order Sordariales.</title>
        <authorList>
            <consortium name="Lawrence Berkeley National Laboratory"/>
            <person name="Hensen N."/>
            <person name="Bonometti L."/>
            <person name="Westerberg I."/>
            <person name="Brannstrom I.O."/>
            <person name="Guillou S."/>
            <person name="Cros-Aarteil S."/>
            <person name="Calhoun S."/>
            <person name="Haridas S."/>
            <person name="Kuo A."/>
            <person name="Mondo S."/>
            <person name="Pangilinan J."/>
            <person name="Riley R."/>
            <person name="LaButti K."/>
            <person name="Andreopoulos B."/>
            <person name="Lipzen A."/>
            <person name="Chen C."/>
            <person name="Yanf M."/>
            <person name="Daum C."/>
            <person name="Ng V."/>
            <person name="Clum A."/>
            <person name="Steindorff A."/>
            <person name="Ohm R."/>
            <person name="Martin F."/>
            <person name="Silar P."/>
            <person name="Natvig D."/>
            <person name="Lalanne C."/>
            <person name="Gautier V."/>
            <person name="Ament-velasquez S.L."/>
            <person name="Kruys A."/>
            <person name="Hutchinson M.I."/>
            <person name="Powell A.J."/>
            <person name="Barry K."/>
            <person name="Miller A.N."/>
            <person name="Grigoriev I.V."/>
            <person name="Debuchy R."/>
            <person name="Gladieux P."/>
            <person name="Thoren M.H."/>
            <person name="Johannesson H."/>
        </authorList>
    </citation>
    <scope>NUCLEOTIDE SEQUENCE</scope>
    <source>
        <strain evidence="9">SMH2392-1A</strain>
    </source>
</reference>
<comment type="caution">
    <text evidence="9">The sequence shown here is derived from an EMBL/GenBank/DDBJ whole genome shotgun (WGS) entry which is preliminary data.</text>
</comment>
<dbReference type="GO" id="GO:0016020">
    <property type="term" value="C:membrane"/>
    <property type="evidence" value="ECO:0007669"/>
    <property type="project" value="UniProtKB-SubCell"/>
</dbReference>
<evidence type="ECO:0000313" key="10">
    <source>
        <dbReference type="Proteomes" id="UP001172101"/>
    </source>
</evidence>
<evidence type="ECO:0000313" key="9">
    <source>
        <dbReference type="EMBL" id="KAK0703682.1"/>
    </source>
</evidence>
<evidence type="ECO:0000256" key="7">
    <source>
        <dbReference type="SAM" id="Phobius"/>
    </source>
</evidence>